<dbReference type="InterPro" id="IPR005135">
    <property type="entry name" value="Endo/exonuclease/phosphatase"/>
</dbReference>
<reference evidence="2 3" key="1">
    <citation type="submission" date="2023-01" db="EMBL/GenBank/DDBJ databases">
        <title>Analysis of 21 Apiospora genomes using comparative genomics revels a genus with tremendous synthesis potential of carbohydrate active enzymes and secondary metabolites.</title>
        <authorList>
            <person name="Sorensen T."/>
        </authorList>
    </citation>
    <scope>NUCLEOTIDE SEQUENCE [LARGE SCALE GENOMIC DNA]</scope>
    <source>
        <strain evidence="2 3">CBS 117206</strain>
    </source>
</reference>
<comment type="caution">
    <text evidence="2">The sequence shown here is derived from an EMBL/GenBank/DDBJ whole genome shotgun (WGS) entry which is preliminary data.</text>
</comment>
<organism evidence="2 3">
    <name type="scientific">Apiospora kogelbergensis</name>
    <dbReference type="NCBI Taxonomy" id="1337665"/>
    <lineage>
        <taxon>Eukaryota</taxon>
        <taxon>Fungi</taxon>
        <taxon>Dikarya</taxon>
        <taxon>Ascomycota</taxon>
        <taxon>Pezizomycotina</taxon>
        <taxon>Sordariomycetes</taxon>
        <taxon>Xylariomycetidae</taxon>
        <taxon>Amphisphaeriales</taxon>
        <taxon>Apiosporaceae</taxon>
        <taxon>Apiospora</taxon>
    </lineage>
</organism>
<evidence type="ECO:0000313" key="2">
    <source>
        <dbReference type="EMBL" id="KAK8097338.1"/>
    </source>
</evidence>
<dbReference type="Proteomes" id="UP001392437">
    <property type="component" value="Unassembled WGS sequence"/>
</dbReference>
<dbReference type="AlphaFoldDB" id="A0AAW0QF02"/>
<accession>A0AAW0QF02</accession>
<evidence type="ECO:0000313" key="3">
    <source>
        <dbReference type="Proteomes" id="UP001392437"/>
    </source>
</evidence>
<protein>
    <recommendedName>
        <fullName evidence="1">Endonuclease/exonuclease/phosphatase domain-containing protein</fullName>
    </recommendedName>
</protein>
<name>A0AAW0QF02_9PEZI</name>
<dbReference type="EMBL" id="JAQQWP010000010">
    <property type="protein sequence ID" value="KAK8097338.1"/>
    <property type="molecule type" value="Genomic_DNA"/>
</dbReference>
<dbReference type="GO" id="GO:0003824">
    <property type="term" value="F:catalytic activity"/>
    <property type="evidence" value="ECO:0007669"/>
    <property type="project" value="InterPro"/>
</dbReference>
<gene>
    <name evidence="2" type="ORF">PG999_013282</name>
</gene>
<dbReference type="InterPro" id="IPR036691">
    <property type="entry name" value="Endo/exonu/phosph_ase_sf"/>
</dbReference>
<keyword evidence="3" id="KW-1185">Reference proteome</keyword>
<sequence>MAPLFRDPKVLEYDIIAIQEPWISKIEYNSHNPRAQAFILWLPTQGAKPPGVAFFINKRLDQSRISFTSHSANIATVAITYDTYDTNDTGPAGTNLLHVYNVYNNPPEDQPTSTLRELDAIYTNTRDAHSRSDHVIVGDFNMEGPEWAAEDLGDRGSARQGLPYFRDFLRTKSLQVVLPEGTITREEGDSASTIDLAICNTTAASKLLKCRRADEIHHDSDHWPISTTIQLRTIKAADTSPTKLWKNTPVDVFRARLAARLPTLQGRPSDQDVVDTFQKVVAALQDTIEDTVPIANPTIRHTPGFTGACKEKCRETNRLRKVWQHTRTPGAWEAYRKVRNQKATVAKKALTENWQEKVNRASAEGPKGLWGLVKMTKTRGQGAAQQNVTPTINNETKFDGKVAALSRAFFPAPPDIPKTPSPPTDL</sequence>
<dbReference type="SUPFAM" id="SSF56219">
    <property type="entry name" value="DNase I-like"/>
    <property type="match status" value="1"/>
</dbReference>
<evidence type="ECO:0000259" key="1">
    <source>
        <dbReference type="Pfam" id="PF14529"/>
    </source>
</evidence>
<dbReference type="Pfam" id="PF14529">
    <property type="entry name" value="Exo_endo_phos_2"/>
    <property type="match status" value="1"/>
</dbReference>
<feature type="domain" description="Endonuclease/exonuclease/phosphatase" evidence="1">
    <location>
        <begin position="98"/>
        <end position="225"/>
    </location>
</feature>
<proteinExistence type="predicted"/>
<dbReference type="Gene3D" id="3.60.10.10">
    <property type="entry name" value="Endonuclease/exonuclease/phosphatase"/>
    <property type="match status" value="1"/>
</dbReference>